<keyword evidence="3 5" id="KW-1133">Transmembrane helix</keyword>
<dbReference type="InterPro" id="IPR003938">
    <property type="entry name" value="K_chnl_volt-dep_EAG/ELK/ERG"/>
</dbReference>
<gene>
    <name evidence="7" type="ORF">U0070_026560</name>
</gene>
<protein>
    <recommendedName>
        <fullName evidence="6">Ion transport domain-containing protein</fullName>
    </recommendedName>
</protein>
<dbReference type="GO" id="GO:0042391">
    <property type="term" value="P:regulation of membrane potential"/>
    <property type="evidence" value="ECO:0007669"/>
    <property type="project" value="TreeGrafter"/>
</dbReference>
<name>A0AAW0I9B2_MYOGA</name>
<dbReference type="InterPro" id="IPR005821">
    <property type="entry name" value="Ion_trans_dom"/>
</dbReference>
<accession>A0AAW0I9B2</accession>
<dbReference type="InterPro" id="IPR003950">
    <property type="entry name" value="K_chnl_volt-dep_ELK"/>
</dbReference>
<dbReference type="InterPro" id="IPR050818">
    <property type="entry name" value="KCNH_animal-type"/>
</dbReference>
<comment type="caution">
    <text evidence="7">The sequence shown here is derived from an EMBL/GenBank/DDBJ whole genome shotgun (WGS) entry which is preliminary data.</text>
</comment>
<evidence type="ECO:0000313" key="8">
    <source>
        <dbReference type="Proteomes" id="UP001488838"/>
    </source>
</evidence>
<dbReference type="AlphaFoldDB" id="A0AAW0I9B2"/>
<sequence>MRSLLQKDIILNFRTTYVSKSGQVIFEARSICIHYVTTWFIIDLIAALPFDLLYAFNVTVVSLVHLLKTVRLLRLLRLLQKLDRYSQHSTIVLTLLMSMFALLAHWMACIWYVIGKMEREDNSLLKWEVGNKPIFQLSDIHISVNSAREKLKLYTSLVRT</sequence>
<organism evidence="7 8">
    <name type="scientific">Myodes glareolus</name>
    <name type="common">Bank vole</name>
    <name type="synonym">Clethrionomys glareolus</name>
    <dbReference type="NCBI Taxonomy" id="447135"/>
    <lineage>
        <taxon>Eukaryota</taxon>
        <taxon>Metazoa</taxon>
        <taxon>Chordata</taxon>
        <taxon>Craniata</taxon>
        <taxon>Vertebrata</taxon>
        <taxon>Euteleostomi</taxon>
        <taxon>Mammalia</taxon>
        <taxon>Eutheria</taxon>
        <taxon>Euarchontoglires</taxon>
        <taxon>Glires</taxon>
        <taxon>Rodentia</taxon>
        <taxon>Myomorpha</taxon>
        <taxon>Muroidea</taxon>
        <taxon>Cricetidae</taxon>
        <taxon>Arvicolinae</taxon>
        <taxon>Myodes</taxon>
    </lineage>
</organism>
<proteinExistence type="predicted"/>
<evidence type="ECO:0000256" key="1">
    <source>
        <dbReference type="ARBA" id="ARBA00004141"/>
    </source>
</evidence>
<dbReference type="GO" id="GO:0005886">
    <property type="term" value="C:plasma membrane"/>
    <property type="evidence" value="ECO:0007669"/>
    <property type="project" value="TreeGrafter"/>
</dbReference>
<keyword evidence="2 5" id="KW-0812">Transmembrane</keyword>
<keyword evidence="4 5" id="KW-0472">Membrane</keyword>
<dbReference type="PRINTS" id="PR01465">
    <property type="entry name" value="ELKCHANNEL"/>
</dbReference>
<dbReference type="SUPFAM" id="SSF81324">
    <property type="entry name" value="Voltage-gated potassium channels"/>
    <property type="match status" value="1"/>
</dbReference>
<dbReference type="PANTHER" id="PTHR10217">
    <property type="entry name" value="VOLTAGE AND LIGAND GATED POTASSIUM CHANNEL"/>
    <property type="match status" value="1"/>
</dbReference>
<feature type="domain" description="Ion transport" evidence="6">
    <location>
        <begin position="8"/>
        <end position="137"/>
    </location>
</feature>
<keyword evidence="8" id="KW-1185">Reference proteome</keyword>
<dbReference type="Proteomes" id="UP001488838">
    <property type="component" value="Unassembled WGS sequence"/>
</dbReference>
<evidence type="ECO:0000313" key="7">
    <source>
        <dbReference type="EMBL" id="KAK7811220.1"/>
    </source>
</evidence>
<feature type="transmembrane region" description="Helical" evidence="5">
    <location>
        <begin position="91"/>
        <end position="114"/>
    </location>
</feature>
<dbReference type="Gene3D" id="1.10.287.70">
    <property type="match status" value="1"/>
</dbReference>
<evidence type="ECO:0000259" key="6">
    <source>
        <dbReference type="Pfam" id="PF00520"/>
    </source>
</evidence>
<evidence type="ECO:0000256" key="2">
    <source>
        <dbReference type="ARBA" id="ARBA00022692"/>
    </source>
</evidence>
<evidence type="ECO:0000256" key="4">
    <source>
        <dbReference type="ARBA" id="ARBA00023136"/>
    </source>
</evidence>
<dbReference type="GO" id="GO:0005249">
    <property type="term" value="F:voltage-gated potassium channel activity"/>
    <property type="evidence" value="ECO:0007669"/>
    <property type="project" value="InterPro"/>
</dbReference>
<dbReference type="Pfam" id="PF00520">
    <property type="entry name" value="Ion_trans"/>
    <property type="match status" value="1"/>
</dbReference>
<reference evidence="7 8" key="1">
    <citation type="journal article" date="2023" name="bioRxiv">
        <title>Conserved and derived expression patterns and positive selection on dental genes reveal complex evolutionary context of ever-growing rodent molars.</title>
        <authorList>
            <person name="Calamari Z.T."/>
            <person name="Song A."/>
            <person name="Cohen E."/>
            <person name="Akter M."/>
            <person name="Roy R.D."/>
            <person name="Hallikas O."/>
            <person name="Christensen M.M."/>
            <person name="Li P."/>
            <person name="Marangoni P."/>
            <person name="Jernvall J."/>
            <person name="Klein O.D."/>
        </authorList>
    </citation>
    <scope>NUCLEOTIDE SEQUENCE [LARGE SCALE GENOMIC DNA]</scope>
    <source>
        <strain evidence="7">V071</strain>
    </source>
</reference>
<comment type="subcellular location">
    <subcellularLocation>
        <location evidence="1">Membrane</location>
        <topology evidence="1">Multi-pass membrane protein</topology>
    </subcellularLocation>
</comment>
<dbReference type="PRINTS" id="PR01463">
    <property type="entry name" value="EAGCHANLFMLY"/>
</dbReference>
<evidence type="ECO:0000256" key="5">
    <source>
        <dbReference type="SAM" id="Phobius"/>
    </source>
</evidence>
<dbReference type="PANTHER" id="PTHR10217:SF380">
    <property type="entry name" value="POTASSIUM VOLTAGE-GATED CHANNEL SUBFAMILY H MEMBER 8"/>
    <property type="match status" value="1"/>
</dbReference>
<evidence type="ECO:0000256" key="3">
    <source>
        <dbReference type="ARBA" id="ARBA00022989"/>
    </source>
</evidence>
<dbReference type="EMBL" id="JBBHLL010000178">
    <property type="protein sequence ID" value="KAK7811220.1"/>
    <property type="molecule type" value="Genomic_DNA"/>
</dbReference>